<reference evidence="1" key="1">
    <citation type="submission" date="2018-05" db="EMBL/GenBank/DDBJ databases">
        <authorList>
            <person name="Lanie J.A."/>
            <person name="Ng W.-L."/>
            <person name="Kazmierczak K.M."/>
            <person name="Andrzejewski T.M."/>
            <person name="Davidsen T.M."/>
            <person name="Wayne K.J."/>
            <person name="Tettelin H."/>
            <person name="Glass J.I."/>
            <person name="Rusch D."/>
            <person name="Podicherti R."/>
            <person name="Tsui H.-C.T."/>
            <person name="Winkler M.E."/>
        </authorList>
    </citation>
    <scope>NUCLEOTIDE SEQUENCE</scope>
</reference>
<organism evidence="1">
    <name type="scientific">marine metagenome</name>
    <dbReference type="NCBI Taxonomy" id="408172"/>
    <lineage>
        <taxon>unclassified sequences</taxon>
        <taxon>metagenomes</taxon>
        <taxon>ecological metagenomes</taxon>
    </lineage>
</organism>
<dbReference type="EMBL" id="UINC01106005">
    <property type="protein sequence ID" value="SVC70351.1"/>
    <property type="molecule type" value="Genomic_DNA"/>
</dbReference>
<dbReference type="AlphaFoldDB" id="A0A382PEP5"/>
<gene>
    <name evidence="1" type="ORF">METZ01_LOCUS323205</name>
</gene>
<protein>
    <submittedName>
        <fullName evidence="1">Uncharacterized protein</fullName>
    </submittedName>
</protein>
<name>A0A382PEP5_9ZZZZ</name>
<sequence length="23" mass="2578">MGLSLTKAAVQLRLRTDKQTFEA</sequence>
<evidence type="ECO:0000313" key="1">
    <source>
        <dbReference type="EMBL" id="SVC70351.1"/>
    </source>
</evidence>
<accession>A0A382PEP5</accession>
<proteinExistence type="predicted"/>